<gene>
    <name evidence="2" type="ORF">BUFA31_26470</name>
</gene>
<feature type="domain" description="Phage head morphogenesis" evidence="1">
    <location>
        <begin position="200"/>
        <end position="302"/>
    </location>
</feature>
<organism evidence="2 3">
    <name type="scientific">Butyricicoccus faecihominis</name>
    <dbReference type="NCBI Taxonomy" id="1712515"/>
    <lineage>
        <taxon>Bacteria</taxon>
        <taxon>Bacillati</taxon>
        <taxon>Bacillota</taxon>
        <taxon>Clostridia</taxon>
        <taxon>Eubacteriales</taxon>
        <taxon>Butyricicoccaceae</taxon>
        <taxon>Butyricicoccus</taxon>
    </lineage>
</organism>
<dbReference type="Pfam" id="PF04233">
    <property type="entry name" value="Phage_Mu_F"/>
    <property type="match status" value="1"/>
</dbReference>
<protein>
    <recommendedName>
        <fullName evidence="1">Phage head morphogenesis domain-containing protein</fullName>
    </recommendedName>
</protein>
<sequence length="496" mass="57901">MAAADKLNGAYWRKRAIELAEKQKQEDDDLCLRFHREYERILHELDKEISIFYARYAANESVSMADARRLLRDAELEDFRMSLDEFRDKALAGGFDKELEEVYLRSRISRLQALQTQVELRMMELFSSQRDVLRDHLQERYTDTYYRTVYAVSQQADVASTFARIDPQTIERILAVSWVGSEFSSRIWADKDKLTRELMQTLSRGFVRGDSLDRMTKEFAQRMGVSESRAATLIHTESAHMAAEAAEQGYRETGVQSYRFEAALDLKTCAVCGALDQREFPLAEHETGINYPPLHPRCRCTTVPVTEFRIGSKRAARNPATGKTEYVEKKLTYEEWRKKYVEEDADKTEWEEYQRVLGEKAPKTLEEFRNIKYTESKKWGIMMENKRLFEKIDSTETYSPEYRAKLKETYQYFSDAGFAFREHALNRVLGQKTGKDKFTFTKEELLRILNKPANYQQPDGKYVRFYDGISVISADDTGEIVSVVVKRTPRKDWTAL</sequence>
<dbReference type="NCBIfam" id="TIGR01641">
    <property type="entry name" value="phageSPP1_gp7"/>
    <property type="match status" value="1"/>
</dbReference>
<reference evidence="2 3" key="1">
    <citation type="submission" date="2020-06" db="EMBL/GenBank/DDBJ databases">
        <title>Characterization of fructooligosaccharide metabolism and fructooligosaccharide-degrading enzymes in human commensal butyrate producers.</title>
        <authorList>
            <person name="Tanno H."/>
            <person name="Fujii T."/>
            <person name="Hirano K."/>
            <person name="Maeno S."/>
            <person name="Tonozuka T."/>
            <person name="Sakamoto M."/>
            <person name="Ohkuma M."/>
            <person name="Tochio T."/>
            <person name="Endo A."/>
        </authorList>
    </citation>
    <scope>NUCLEOTIDE SEQUENCE [LARGE SCALE GENOMIC DNA]</scope>
    <source>
        <strain evidence="2 3">JCM 31056</strain>
    </source>
</reference>
<dbReference type="RefSeq" id="WP_188885543.1">
    <property type="nucleotide sequence ID" value="NZ_BLYJ01000050.1"/>
</dbReference>
<dbReference type="InterPro" id="IPR006528">
    <property type="entry name" value="Phage_head_morphogenesis_dom"/>
</dbReference>
<evidence type="ECO:0000259" key="1">
    <source>
        <dbReference type="Pfam" id="PF04233"/>
    </source>
</evidence>
<comment type="caution">
    <text evidence="2">The sequence shown here is derived from an EMBL/GenBank/DDBJ whole genome shotgun (WGS) entry which is preliminary data.</text>
</comment>
<evidence type="ECO:0000313" key="3">
    <source>
        <dbReference type="Proteomes" id="UP000620147"/>
    </source>
</evidence>
<dbReference type="Proteomes" id="UP000620147">
    <property type="component" value="Unassembled WGS sequence"/>
</dbReference>
<name>A0ABQ1E3E6_9FIRM</name>
<evidence type="ECO:0000313" key="2">
    <source>
        <dbReference type="EMBL" id="GFO89483.1"/>
    </source>
</evidence>
<accession>A0ABQ1E3E6</accession>
<proteinExistence type="predicted"/>
<dbReference type="EMBL" id="BLYJ01000050">
    <property type="protein sequence ID" value="GFO89483.1"/>
    <property type="molecule type" value="Genomic_DNA"/>
</dbReference>
<keyword evidence="3" id="KW-1185">Reference proteome</keyword>